<dbReference type="AlphaFoldDB" id="V4AE49"/>
<evidence type="ECO:0008006" key="12">
    <source>
        <dbReference type="Google" id="ProtNLM"/>
    </source>
</evidence>
<evidence type="ECO:0000256" key="3">
    <source>
        <dbReference type="ARBA" id="ARBA00022448"/>
    </source>
</evidence>
<proteinExistence type="inferred from homology"/>
<evidence type="ECO:0000256" key="1">
    <source>
        <dbReference type="ARBA" id="ARBA00004127"/>
    </source>
</evidence>
<keyword evidence="7" id="KW-0406">Ion transport</keyword>
<sequence>METGLVIGIVTAFWFFVGAVLPIILQFFLWRSPNKGIYQIMLILTAVCCYIFWLTAYLCQLNPLFGPQLSVDMIRFMQQEWWNDQSV</sequence>
<dbReference type="Proteomes" id="UP000030746">
    <property type="component" value="Unassembled WGS sequence"/>
</dbReference>
<accession>V4AE49</accession>
<organism evidence="10 11">
    <name type="scientific">Lottia gigantea</name>
    <name type="common">Giant owl limpet</name>
    <dbReference type="NCBI Taxonomy" id="225164"/>
    <lineage>
        <taxon>Eukaryota</taxon>
        <taxon>Metazoa</taxon>
        <taxon>Spiralia</taxon>
        <taxon>Lophotrochozoa</taxon>
        <taxon>Mollusca</taxon>
        <taxon>Gastropoda</taxon>
        <taxon>Patellogastropoda</taxon>
        <taxon>Lottioidea</taxon>
        <taxon>Lottiidae</taxon>
        <taxon>Lottia</taxon>
    </lineage>
</organism>
<protein>
    <recommendedName>
        <fullName evidence="12">V-type proton ATPase subunit</fullName>
    </recommendedName>
</protein>
<dbReference type="HOGENOM" id="CLU_170555_0_0_1"/>
<evidence type="ECO:0000256" key="2">
    <source>
        <dbReference type="ARBA" id="ARBA00008328"/>
    </source>
</evidence>
<dbReference type="RefSeq" id="XP_009054340.1">
    <property type="nucleotide sequence ID" value="XM_009056092.1"/>
</dbReference>
<feature type="transmembrane region" description="Helical" evidence="9">
    <location>
        <begin position="37"/>
        <end position="58"/>
    </location>
</feature>
<keyword evidence="6 9" id="KW-1133">Transmembrane helix</keyword>
<dbReference type="GO" id="GO:0033179">
    <property type="term" value="C:proton-transporting V-type ATPase, V0 domain"/>
    <property type="evidence" value="ECO:0007669"/>
    <property type="project" value="InterPro"/>
</dbReference>
<dbReference type="PANTHER" id="PTHR12263:SF0">
    <property type="entry name" value="V-TYPE PROTON ATPASE SUBUNIT"/>
    <property type="match status" value="1"/>
</dbReference>
<dbReference type="CTD" id="20245657"/>
<dbReference type="EMBL" id="KB201701">
    <property type="protein sequence ID" value="ESO95152.1"/>
    <property type="molecule type" value="Genomic_DNA"/>
</dbReference>
<dbReference type="GO" id="GO:0046961">
    <property type="term" value="F:proton-transporting ATPase activity, rotational mechanism"/>
    <property type="evidence" value="ECO:0007669"/>
    <property type="project" value="InterPro"/>
</dbReference>
<comment type="similarity">
    <text evidence="2">Belongs to the V-ATPase e1/e2 subunit family.</text>
</comment>
<evidence type="ECO:0000256" key="5">
    <source>
        <dbReference type="ARBA" id="ARBA00022781"/>
    </source>
</evidence>
<dbReference type="KEGG" id="lgi:LOTGIDRAFT_203893"/>
<keyword evidence="3" id="KW-0813">Transport</keyword>
<dbReference type="GO" id="GO:0012505">
    <property type="term" value="C:endomembrane system"/>
    <property type="evidence" value="ECO:0007669"/>
    <property type="project" value="UniProtKB-SubCell"/>
</dbReference>
<evidence type="ECO:0000256" key="8">
    <source>
        <dbReference type="ARBA" id="ARBA00023136"/>
    </source>
</evidence>
<reference evidence="10 11" key="1">
    <citation type="journal article" date="2013" name="Nature">
        <title>Insights into bilaterian evolution from three spiralian genomes.</title>
        <authorList>
            <person name="Simakov O."/>
            <person name="Marletaz F."/>
            <person name="Cho S.J."/>
            <person name="Edsinger-Gonzales E."/>
            <person name="Havlak P."/>
            <person name="Hellsten U."/>
            <person name="Kuo D.H."/>
            <person name="Larsson T."/>
            <person name="Lv J."/>
            <person name="Arendt D."/>
            <person name="Savage R."/>
            <person name="Osoegawa K."/>
            <person name="de Jong P."/>
            <person name="Grimwood J."/>
            <person name="Chapman J.A."/>
            <person name="Shapiro H."/>
            <person name="Aerts A."/>
            <person name="Otillar R.P."/>
            <person name="Terry A.Y."/>
            <person name="Boore J.L."/>
            <person name="Grigoriev I.V."/>
            <person name="Lindberg D.R."/>
            <person name="Seaver E.C."/>
            <person name="Weisblat D.A."/>
            <person name="Putnam N.H."/>
            <person name="Rokhsar D.S."/>
        </authorList>
    </citation>
    <scope>NUCLEOTIDE SEQUENCE [LARGE SCALE GENOMIC DNA]</scope>
</reference>
<comment type="subcellular location">
    <subcellularLocation>
        <location evidence="1">Endomembrane system</location>
        <topology evidence="1">Multi-pass membrane protein</topology>
    </subcellularLocation>
</comment>
<keyword evidence="8 9" id="KW-0472">Membrane</keyword>
<dbReference type="PANTHER" id="PTHR12263">
    <property type="entry name" value="VACUOLAR ATP SYNTHASE SUBUNIT H"/>
    <property type="match status" value="1"/>
</dbReference>
<keyword evidence="5" id="KW-0375">Hydrogen ion transport</keyword>
<name>V4AE49_LOTGI</name>
<evidence type="ECO:0000256" key="6">
    <source>
        <dbReference type="ARBA" id="ARBA00022989"/>
    </source>
</evidence>
<evidence type="ECO:0000256" key="9">
    <source>
        <dbReference type="SAM" id="Phobius"/>
    </source>
</evidence>
<gene>
    <name evidence="10" type="ORF">LOTGIDRAFT_203893</name>
</gene>
<evidence type="ECO:0000313" key="10">
    <source>
        <dbReference type="EMBL" id="ESO95152.1"/>
    </source>
</evidence>
<evidence type="ECO:0000256" key="4">
    <source>
        <dbReference type="ARBA" id="ARBA00022692"/>
    </source>
</evidence>
<dbReference type="OrthoDB" id="1508846at2759"/>
<dbReference type="InterPro" id="IPR008389">
    <property type="entry name" value="ATPase_V0-cplx_e1/e2_su"/>
</dbReference>
<dbReference type="GeneID" id="20245657"/>
<dbReference type="Pfam" id="PF05493">
    <property type="entry name" value="ATP_synt_H"/>
    <property type="match status" value="1"/>
</dbReference>
<keyword evidence="11" id="KW-1185">Reference proteome</keyword>
<feature type="transmembrane region" description="Helical" evidence="9">
    <location>
        <begin position="6"/>
        <end position="30"/>
    </location>
</feature>
<evidence type="ECO:0000313" key="11">
    <source>
        <dbReference type="Proteomes" id="UP000030746"/>
    </source>
</evidence>
<keyword evidence="4 9" id="KW-0812">Transmembrane</keyword>
<evidence type="ECO:0000256" key="7">
    <source>
        <dbReference type="ARBA" id="ARBA00023065"/>
    </source>
</evidence>
<dbReference type="STRING" id="225164.V4AE49"/>
<dbReference type="OMA" id="TDAIWYL"/>